<feature type="domain" description="Membrane insertase YidC/Oxa/ALB C-terminal" evidence="11">
    <location>
        <begin position="22"/>
        <end position="199"/>
    </location>
</feature>
<evidence type="ECO:0000313" key="12">
    <source>
        <dbReference type="EMBL" id="SHM18430.1"/>
    </source>
</evidence>
<evidence type="ECO:0000256" key="2">
    <source>
        <dbReference type="ARBA" id="ARBA00022448"/>
    </source>
</evidence>
<accession>A0A1M7GQA3</accession>
<keyword evidence="3" id="KW-1003">Cell membrane</keyword>
<evidence type="ECO:0000313" key="13">
    <source>
        <dbReference type="Proteomes" id="UP000184375"/>
    </source>
</evidence>
<feature type="transmembrane region" description="Helical" evidence="10">
    <location>
        <begin position="162"/>
        <end position="185"/>
    </location>
</feature>
<dbReference type="STRING" id="447595.SAMN05660826_00420"/>
<evidence type="ECO:0000256" key="10">
    <source>
        <dbReference type="SAM" id="Phobius"/>
    </source>
</evidence>
<dbReference type="OrthoDB" id="9780552at2"/>
<dbReference type="EMBL" id="FRCR01000002">
    <property type="protein sequence ID" value="SHM18430.1"/>
    <property type="molecule type" value="Genomic_DNA"/>
</dbReference>
<keyword evidence="5" id="KW-0653">Protein transport</keyword>
<sequence length="209" mass="23987">MEFLQNIMKQMLDFIFVYTKNYGIAIIVLTALIKLILLPFSFQQFNSIKKMQEIAPLQKKIQEKYKNDKEKLNKELMKLYQEHKVNPMGGCLPLLIQFPFIIALFRLLQTYNFGNAGFLWIKNLGMPDSTFILPILAGFTTYVSSKVGMVQTPDSQQGTMNIVMSIFIGWMATKFPSGLALYWVVSNLLQILQQVLIMRSPASAKEEAR</sequence>
<keyword evidence="2" id="KW-0813">Transport</keyword>
<evidence type="ECO:0000256" key="5">
    <source>
        <dbReference type="ARBA" id="ARBA00022927"/>
    </source>
</evidence>
<gene>
    <name evidence="12" type="ORF">SAMN05660826_00420</name>
</gene>
<dbReference type="PANTHER" id="PTHR12428">
    <property type="entry name" value="OXA1"/>
    <property type="match status" value="1"/>
</dbReference>
<evidence type="ECO:0000256" key="1">
    <source>
        <dbReference type="ARBA" id="ARBA00004651"/>
    </source>
</evidence>
<protein>
    <submittedName>
        <fullName evidence="12">Protein translocase subunit yidC</fullName>
    </submittedName>
</protein>
<feature type="transmembrane region" description="Helical" evidence="10">
    <location>
        <begin position="22"/>
        <end position="42"/>
    </location>
</feature>
<dbReference type="Proteomes" id="UP000184375">
    <property type="component" value="Unassembled WGS sequence"/>
</dbReference>
<evidence type="ECO:0000256" key="6">
    <source>
        <dbReference type="ARBA" id="ARBA00022989"/>
    </source>
</evidence>
<dbReference type="PANTHER" id="PTHR12428:SF65">
    <property type="entry name" value="CYTOCHROME C OXIDASE ASSEMBLY PROTEIN COX18, MITOCHONDRIAL"/>
    <property type="match status" value="1"/>
</dbReference>
<dbReference type="GO" id="GO:0051205">
    <property type="term" value="P:protein insertion into membrane"/>
    <property type="evidence" value="ECO:0007669"/>
    <property type="project" value="TreeGrafter"/>
</dbReference>
<evidence type="ECO:0000256" key="8">
    <source>
        <dbReference type="ARBA" id="ARBA00023186"/>
    </source>
</evidence>
<keyword evidence="7 10" id="KW-0472">Membrane</keyword>
<feature type="transmembrane region" description="Helical" evidence="10">
    <location>
        <begin position="131"/>
        <end position="150"/>
    </location>
</feature>
<name>A0A1M7GQA3_9FIRM</name>
<organism evidence="12 13">
    <name type="scientific">Caldanaerovirga acetigignens</name>
    <dbReference type="NCBI Taxonomy" id="447595"/>
    <lineage>
        <taxon>Bacteria</taxon>
        <taxon>Bacillati</taxon>
        <taxon>Bacillota</taxon>
        <taxon>Clostridia</taxon>
        <taxon>Thermosediminibacterales</taxon>
        <taxon>Thermosediminibacteraceae</taxon>
        <taxon>Caldanaerovirga</taxon>
    </lineage>
</organism>
<dbReference type="Pfam" id="PF02096">
    <property type="entry name" value="60KD_IMP"/>
    <property type="match status" value="1"/>
</dbReference>
<dbReference type="GO" id="GO:0005886">
    <property type="term" value="C:plasma membrane"/>
    <property type="evidence" value="ECO:0007669"/>
    <property type="project" value="UniProtKB-SubCell"/>
</dbReference>
<evidence type="ECO:0000256" key="3">
    <source>
        <dbReference type="ARBA" id="ARBA00022475"/>
    </source>
</evidence>
<dbReference type="CDD" id="cd20070">
    <property type="entry name" value="5TM_YidC_Alb3"/>
    <property type="match status" value="1"/>
</dbReference>
<dbReference type="PRINTS" id="PR00701">
    <property type="entry name" value="60KDINNERMP"/>
</dbReference>
<dbReference type="AlphaFoldDB" id="A0A1M7GQA3"/>
<reference evidence="13" key="1">
    <citation type="submission" date="2016-11" db="EMBL/GenBank/DDBJ databases">
        <authorList>
            <person name="Varghese N."/>
            <person name="Submissions S."/>
        </authorList>
    </citation>
    <scope>NUCLEOTIDE SEQUENCE [LARGE SCALE GENOMIC DNA]</scope>
    <source>
        <strain evidence="13">DSM 18802</strain>
    </source>
</reference>
<comment type="similarity">
    <text evidence="9">Belongs to the OXA1/ALB3/YidC family.</text>
</comment>
<dbReference type="GO" id="GO:0015031">
    <property type="term" value="P:protein transport"/>
    <property type="evidence" value="ECO:0007669"/>
    <property type="project" value="UniProtKB-KW"/>
</dbReference>
<evidence type="ECO:0000256" key="4">
    <source>
        <dbReference type="ARBA" id="ARBA00022692"/>
    </source>
</evidence>
<feature type="transmembrane region" description="Helical" evidence="10">
    <location>
        <begin position="91"/>
        <end position="111"/>
    </location>
</feature>
<keyword evidence="8" id="KW-0143">Chaperone</keyword>
<dbReference type="GO" id="GO:0032977">
    <property type="term" value="F:membrane insertase activity"/>
    <property type="evidence" value="ECO:0007669"/>
    <property type="project" value="InterPro"/>
</dbReference>
<keyword evidence="6 10" id="KW-1133">Transmembrane helix</keyword>
<comment type="subcellular location">
    <subcellularLocation>
        <location evidence="1">Cell membrane</location>
        <topology evidence="1">Multi-pass membrane protein</topology>
    </subcellularLocation>
    <subcellularLocation>
        <location evidence="9">Membrane</location>
        <topology evidence="9">Multi-pass membrane protein</topology>
    </subcellularLocation>
</comment>
<keyword evidence="13" id="KW-1185">Reference proteome</keyword>
<dbReference type="InterPro" id="IPR001708">
    <property type="entry name" value="YidC/ALB3/OXA1/COX18"/>
</dbReference>
<dbReference type="InterPro" id="IPR028055">
    <property type="entry name" value="YidC/Oxa/ALB_C"/>
</dbReference>
<dbReference type="NCBIfam" id="TIGR03592">
    <property type="entry name" value="yidC_oxa1_cterm"/>
    <property type="match status" value="1"/>
</dbReference>
<evidence type="ECO:0000256" key="7">
    <source>
        <dbReference type="ARBA" id="ARBA00023136"/>
    </source>
</evidence>
<proteinExistence type="inferred from homology"/>
<dbReference type="RefSeq" id="WP_073253930.1">
    <property type="nucleotide sequence ID" value="NZ_FRCR01000002.1"/>
</dbReference>
<dbReference type="InterPro" id="IPR047196">
    <property type="entry name" value="YidC_ALB_C"/>
</dbReference>
<evidence type="ECO:0000259" key="11">
    <source>
        <dbReference type="Pfam" id="PF02096"/>
    </source>
</evidence>
<evidence type="ECO:0000256" key="9">
    <source>
        <dbReference type="RuleBase" id="RU003945"/>
    </source>
</evidence>
<keyword evidence="4 9" id="KW-0812">Transmembrane</keyword>